<sequence>MRKKLKIFAIITIIIVSLGIGINSYFDLGFRTLKYYTTTSTDLTNENISGVKLNQSIKSEEFLNNVGELKSLENALFNYYRSNKGMDVATEKNDDLIIRIATYSNNFKTNKGISIGNDLNTILEQYGYQYYERFEQGFMIIGYIDKRNKRALEFCMVDNKVYSIRLDKSRMY</sequence>
<dbReference type="Proteomes" id="UP001304650">
    <property type="component" value="Chromosome"/>
</dbReference>
<keyword evidence="1" id="KW-1133">Transmembrane helix</keyword>
<reference evidence="2" key="1">
    <citation type="submission" date="2022-02" db="EMBL/GenBank/DDBJ databases">
        <title>Paenibacillus sp. MBLB1832 Whole Genome Shotgun Sequencing.</title>
        <authorList>
            <person name="Hwang C.Y."/>
            <person name="Cho E.-S."/>
            <person name="Seo M.-J."/>
        </authorList>
    </citation>
    <scope>NUCLEOTIDE SEQUENCE</scope>
    <source>
        <strain evidence="2">MBLB1832</strain>
    </source>
</reference>
<keyword evidence="1" id="KW-0472">Membrane</keyword>
<gene>
    <name evidence="2" type="ORF">MJB10_21625</name>
</gene>
<dbReference type="RefSeq" id="WP_314798285.1">
    <property type="nucleotide sequence ID" value="NZ_CP130319.1"/>
</dbReference>
<evidence type="ECO:0000256" key="1">
    <source>
        <dbReference type="SAM" id="Phobius"/>
    </source>
</evidence>
<organism evidence="2 3">
    <name type="scientific">Paenibacillus roseopurpureus</name>
    <dbReference type="NCBI Taxonomy" id="2918901"/>
    <lineage>
        <taxon>Bacteria</taxon>
        <taxon>Bacillati</taxon>
        <taxon>Bacillota</taxon>
        <taxon>Bacilli</taxon>
        <taxon>Bacillales</taxon>
        <taxon>Paenibacillaceae</taxon>
        <taxon>Paenibacillus</taxon>
    </lineage>
</organism>
<keyword evidence="1" id="KW-0812">Transmembrane</keyword>
<accession>A0AA96LNA6</accession>
<protein>
    <submittedName>
        <fullName evidence="2">Uncharacterized protein</fullName>
    </submittedName>
</protein>
<dbReference type="AlphaFoldDB" id="A0AA96LNA6"/>
<keyword evidence="3" id="KW-1185">Reference proteome</keyword>
<name>A0AA96LNA6_9BACL</name>
<evidence type="ECO:0000313" key="2">
    <source>
        <dbReference type="EMBL" id="WNR43676.1"/>
    </source>
</evidence>
<proteinExistence type="predicted"/>
<dbReference type="EMBL" id="CP130319">
    <property type="protein sequence ID" value="WNR43676.1"/>
    <property type="molecule type" value="Genomic_DNA"/>
</dbReference>
<dbReference type="KEGG" id="proo:MJB10_21625"/>
<feature type="transmembrane region" description="Helical" evidence="1">
    <location>
        <begin position="7"/>
        <end position="26"/>
    </location>
</feature>
<evidence type="ECO:0000313" key="3">
    <source>
        <dbReference type="Proteomes" id="UP001304650"/>
    </source>
</evidence>